<evidence type="ECO:0000313" key="2">
    <source>
        <dbReference type="EMBL" id="SPQ99722.1"/>
    </source>
</evidence>
<protein>
    <recommendedName>
        <fullName evidence="5">MalT-like TPR region domain-containing protein</fullName>
    </recommendedName>
</protein>
<evidence type="ECO:0008006" key="5">
    <source>
        <dbReference type="Google" id="ProtNLM"/>
    </source>
</evidence>
<evidence type="ECO:0000313" key="3">
    <source>
        <dbReference type="Proteomes" id="UP000039324"/>
    </source>
</evidence>
<evidence type="ECO:0000313" key="1">
    <source>
        <dbReference type="EMBL" id="CEP03766.1"/>
    </source>
</evidence>
<proteinExistence type="predicted"/>
<dbReference type="Proteomes" id="UP000290189">
    <property type="component" value="Unassembled WGS sequence"/>
</dbReference>
<keyword evidence="2" id="KW-0496">Mitochondrion</keyword>
<organism evidence="1 3">
    <name type="scientific">Plasmodiophora brassicae</name>
    <name type="common">Clubroot disease agent</name>
    <dbReference type="NCBI Taxonomy" id="37360"/>
    <lineage>
        <taxon>Eukaryota</taxon>
        <taxon>Sar</taxon>
        <taxon>Rhizaria</taxon>
        <taxon>Endomyxa</taxon>
        <taxon>Phytomyxea</taxon>
        <taxon>Plasmodiophorida</taxon>
        <taxon>Plasmodiophoridae</taxon>
        <taxon>Plasmodiophora</taxon>
    </lineage>
</organism>
<reference evidence="1 3" key="1">
    <citation type="submission" date="2015-02" db="EMBL/GenBank/DDBJ databases">
        <authorList>
            <person name="Chooi Y.-H."/>
        </authorList>
    </citation>
    <scope>NUCLEOTIDE SEQUENCE [LARGE SCALE GENOMIC DNA]</scope>
    <source>
        <strain evidence="1">E3</strain>
    </source>
</reference>
<dbReference type="Proteomes" id="UP000039324">
    <property type="component" value="Unassembled WGS sequence"/>
</dbReference>
<gene>
    <name evidence="1" type="ORF">PBRA_003373</name>
    <name evidence="2" type="ORF">PLBR_LOCUS6937</name>
</gene>
<geneLocation type="mitochondrion" evidence="2"/>
<dbReference type="EMBL" id="CDSF01000155">
    <property type="protein sequence ID" value="CEP03766.1"/>
    <property type="molecule type" value="Genomic_DNA"/>
</dbReference>
<name>A0A0G4J8Y7_PLABS</name>
<evidence type="ECO:0000313" key="4">
    <source>
        <dbReference type="Proteomes" id="UP000290189"/>
    </source>
</evidence>
<dbReference type="AlphaFoldDB" id="A0A0G4J8Y7"/>
<accession>A0A0G4J8Y7</accession>
<dbReference type="EMBL" id="OVEO01000012">
    <property type="protein sequence ID" value="SPQ99722.1"/>
    <property type="molecule type" value="Genomic_DNA"/>
</dbReference>
<keyword evidence="3" id="KW-1185">Reference proteome</keyword>
<reference evidence="2 4" key="2">
    <citation type="submission" date="2018-03" db="EMBL/GenBank/DDBJ databases">
        <authorList>
            <person name="Fogelqvist J."/>
        </authorList>
    </citation>
    <scope>NUCLEOTIDE SEQUENCE [LARGE SCALE GENOMIC DNA]</scope>
</reference>
<sequence>MPRMECRKYSSVCSMVPAIRRVPVEMDPLAAARELRAAGAPSIAVWALQAAAKAVTCGRAAMEIRLEIAAIASELGWDMAQQLQVLNDIVRLFEQTAPDEDAVGMVLQALRQGMSLCLRHGDLRQAMASVDRAIEIAARYDRVEWLVPFVFGACHALVGRGDLVSAARYMAVLKSSSQDKPQLAAVVRLVLGHISILSEEDPACNVAQIAGVLPDQLAQYAAALMLVRGPALDCSQTTWAYERLAKPLLAPSSNVTVLDGLGIPIQWATSSTVAALYALLRCIQMRSLGRNTEAASFVNLGLDLDANTVDPVLRSLLEAQSIQLILSRFDLVSAAHRLSSFVSRPDNTLIAATESLLRAQYAMATRNIDAATTHARLLRSRMQDTHAPSVAFASILLHLLSQSASSPANALEAAIQIEALSCPSSRASLIASGYLFGLGAAGGRAEQSLRSAVCMDPNQQDNLRALGLAFLADVCAANLDQGLAGKLLCQARQLAIQSESPRTIATVTGIIMGTLNHMGGTDEIIAKFVDLYHPAIAICAKSVEMATSSATHVRAISAARQNWPGDGVPSA</sequence>